<feature type="transmembrane region" description="Helical" evidence="1">
    <location>
        <begin position="256"/>
        <end position="275"/>
    </location>
</feature>
<dbReference type="EMBL" id="BAABAH010000003">
    <property type="protein sequence ID" value="GAA3813100.1"/>
    <property type="molecule type" value="Genomic_DNA"/>
</dbReference>
<feature type="transmembrane region" description="Helical" evidence="1">
    <location>
        <begin position="94"/>
        <end position="115"/>
    </location>
</feature>
<evidence type="ECO:0000256" key="1">
    <source>
        <dbReference type="SAM" id="Phobius"/>
    </source>
</evidence>
<keyword evidence="1" id="KW-0812">Transmembrane</keyword>
<accession>A0ABP7I9P5</accession>
<feature type="transmembrane region" description="Helical" evidence="1">
    <location>
        <begin position="330"/>
        <end position="347"/>
    </location>
</feature>
<keyword evidence="3" id="KW-1185">Reference proteome</keyword>
<evidence type="ECO:0008006" key="4">
    <source>
        <dbReference type="Google" id="ProtNLM"/>
    </source>
</evidence>
<feature type="transmembrane region" description="Helical" evidence="1">
    <location>
        <begin position="284"/>
        <end position="310"/>
    </location>
</feature>
<dbReference type="RefSeq" id="WP_344773779.1">
    <property type="nucleotide sequence ID" value="NZ_BAABAH010000003.1"/>
</dbReference>
<keyword evidence="1" id="KW-0472">Membrane</keyword>
<organism evidence="2 3">
    <name type="scientific">Nocardioides panacisoli</name>
    <dbReference type="NCBI Taxonomy" id="627624"/>
    <lineage>
        <taxon>Bacteria</taxon>
        <taxon>Bacillati</taxon>
        <taxon>Actinomycetota</taxon>
        <taxon>Actinomycetes</taxon>
        <taxon>Propionibacteriales</taxon>
        <taxon>Nocardioidaceae</taxon>
        <taxon>Nocardioides</taxon>
    </lineage>
</organism>
<feature type="transmembrane region" description="Helical" evidence="1">
    <location>
        <begin position="21"/>
        <end position="41"/>
    </location>
</feature>
<evidence type="ECO:0000313" key="3">
    <source>
        <dbReference type="Proteomes" id="UP001501821"/>
    </source>
</evidence>
<sequence>MGAQGDDDEAGRTQPAQGYRWCLASVVLIVVTLACFARVGADCLWLVALGDRIREHGAVPDGIPFAAADTRGWPNAVVAAEVALSLTHSAGLPVLVLAQLVAAGGALVLLALGARADGATDVATARVLPLFALGSVAGLAIVRLQLFSLVPFAGLFWLLRSQHRRPTRGVLLLPLVVAVWTNLHGAVLLGVAVSGAYLLFSRLRTRPVETLAVGCATAVAVLATPEGLGTVSYYVGVATNEAARQHTGLWARLSPTAPFDVALVLAGVVLLWLAVRRGLPLWEWVVLAGLTVATIGAARNGIWLLMWTVAPAALGASRGPAARAGQQGRLAAVALACAAAGATAVVLPRSGALLGVDADVVGSLANAAGDKVVLAPEPLAEALAADGATLWVLDPIDAFDRSDQRAYLEFIDHDDPSGALSHVDVVIVDADGEAAERMADAPGFTITDRQGDWLLFERG</sequence>
<evidence type="ECO:0000313" key="2">
    <source>
        <dbReference type="EMBL" id="GAA3813100.1"/>
    </source>
</evidence>
<gene>
    <name evidence="2" type="ORF">GCM10022242_14420</name>
</gene>
<dbReference type="Proteomes" id="UP001501821">
    <property type="component" value="Unassembled WGS sequence"/>
</dbReference>
<feature type="transmembrane region" description="Helical" evidence="1">
    <location>
        <begin position="171"/>
        <end position="199"/>
    </location>
</feature>
<keyword evidence="1" id="KW-1133">Transmembrane helix</keyword>
<reference evidence="3" key="1">
    <citation type="journal article" date="2019" name="Int. J. Syst. Evol. Microbiol.">
        <title>The Global Catalogue of Microorganisms (GCM) 10K type strain sequencing project: providing services to taxonomists for standard genome sequencing and annotation.</title>
        <authorList>
            <consortium name="The Broad Institute Genomics Platform"/>
            <consortium name="The Broad Institute Genome Sequencing Center for Infectious Disease"/>
            <person name="Wu L."/>
            <person name="Ma J."/>
        </authorList>
    </citation>
    <scope>NUCLEOTIDE SEQUENCE [LARGE SCALE GENOMIC DNA]</scope>
    <source>
        <strain evidence="3">JCM 16953</strain>
    </source>
</reference>
<protein>
    <recommendedName>
        <fullName evidence="4">Glycosyltransferase RgtA/B/C/D-like domain-containing protein</fullName>
    </recommendedName>
</protein>
<name>A0ABP7I9P5_9ACTN</name>
<feature type="transmembrane region" description="Helical" evidence="1">
    <location>
        <begin position="127"/>
        <end position="159"/>
    </location>
</feature>
<comment type="caution">
    <text evidence="2">The sequence shown here is derived from an EMBL/GenBank/DDBJ whole genome shotgun (WGS) entry which is preliminary data.</text>
</comment>
<proteinExistence type="predicted"/>